<dbReference type="OrthoDB" id="2269034at2759"/>
<sequence length="646" mass="72897">MLNGLCAYILPIQTPVPHLLQSNMAPTEPEVFTVREAIMAVEAELKSAIADRVLGAAADITAFKKDTQHKLDLIAQFVVEQTAILSVVGRLPVELLQEIFIHTLTPQLGKRYNASLSRSLLPWSLSQVCQRWRNTALSTSALWRQLPQINFQGKTGHTGNYDLEFITELLKRSHGMSIDIHIVGDFTLHYSHPTLDLLICHSDRWRDLTMEIASESFDFWKIKGRLASLERLTLIDFSSEEFDDIGVGLTNDVFVIAPRLYDVYVEEPNQKILLPSNQILHFSQKVGHVGQVPHIFSSNLGLRTLELEDILVETLLPDTTLPNLVSLKIDFAWAASHDLFFDSITLPALESLNIASYNGDLLRTITSLIKRSGSSHALKNLTLESDFILSGQLATLLQLTPVLKNLYINLPPVDDLWALSSHQIDRVLVPLLERCHFSTASQTEVTEETCQALNALAESRCEAHELLPGATPKPWRSLSVSFVTQPTPYHLQLEGWAETKVSQRLETLSDELAMLLPQLSDYNRSSRRTLTQLSWKDKVIPVLNEIKNVKVERVSDLVISAIYDKIDRLSTMFPNDHASCEYSRIARRIIEDWDAVLESGIKDVRWVLSRWDLAYLSKNSEMRSTKSAADIIFRPSRVVFDSSELS</sequence>
<name>A0A067T698_GALM3</name>
<gene>
    <name evidence="1" type="ORF">GALMADRAFT_137736</name>
</gene>
<accession>A0A067T698</accession>
<proteinExistence type="predicted"/>
<dbReference type="HOGENOM" id="CLU_023633_0_0_1"/>
<keyword evidence="2" id="KW-1185">Reference proteome</keyword>
<dbReference type="AlphaFoldDB" id="A0A067T698"/>
<protein>
    <submittedName>
        <fullName evidence="1">Uncharacterized protein</fullName>
    </submittedName>
</protein>
<reference evidence="2" key="1">
    <citation type="journal article" date="2014" name="Proc. Natl. Acad. Sci. U.S.A.">
        <title>Extensive sampling of basidiomycete genomes demonstrates inadequacy of the white-rot/brown-rot paradigm for wood decay fungi.</title>
        <authorList>
            <person name="Riley R."/>
            <person name="Salamov A.A."/>
            <person name="Brown D.W."/>
            <person name="Nagy L.G."/>
            <person name="Floudas D."/>
            <person name="Held B.W."/>
            <person name="Levasseur A."/>
            <person name="Lombard V."/>
            <person name="Morin E."/>
            <person name="Otillar R."/>
            <person name="Lindquist E.A."/>
            <person name="Sun H."/>
            <person name="LaButti K.M."/>
            <person name="Schmutz J."/>
            <person name="Jabbour D."/>
            <person name="Luo H."/>
            <person name="Baker S.E."/>
            <person name="Pisabarro A.G."/>
            <person name="Walton J.D."/>
            <person name="Blanchette R.A."/>
            <person name="Henrissat B."/>
            <person name="Martin F."/>
            <person name="Cullen D."/>
            <person name="Hibbett D.S."/>
            <person name="Grigoriev I.V."/>
        </authorList>
    </citation>
    <scope>NUCLEOTIDE SEQUENCE [LARGE SCALE GENOMIC DNA]</scope>
    <source>
        <strain evidence="2">CBS 339.88</strain>
    </source>
</reference>
<dbReference type="Proteomes" id="UP000027222">
    <property type="component" value="Unassembled WGS sequence"/>
</dbReference>
<evidence type="ECO:0000313" key="2">
    <source>
        <dbReference type="Proteomes" id="UP000027222"/>
    </source>
</evidence>
<evidence type="ECO:0000313" key="1">
    <source>
        <dbReference type="EMBL" id="KDR78725.1"/>
    </source>
</evidence>
<dbReference type="EMBL" id="KL142374">
    <property type="protein sequence ID" value="KDR78725.1"/>
    <property type="molecule type" value="Genomic_DNA"/>
</dbReference>
<dbReference type="Gene3D" id="1.20.1280.50">
    <property type="match status" value="1"/>
</dbReference>
<organism evidence="1 2">
    <name type="scientific">Galerina marginata (strain CBS 339.88)</name>
    <dbReference type="NCBI Taxonomy" id="685588"/>
    <lineage>
        <taxon>Eukaryota</taxon>
        <taxon>Fungi</taxon>
        <taxon>Dikarya</taxon>
        <taxon>Basidiomycota</taxon>
        <taxon>Agaricomycotina</taxon>
        <taxon>Agaricomycetes</taxon>
        <taxon>Agaricomycetidae</taxon>
        <taxon>Agaricales</taxon>
        <taxon>Agaricineae</taxon>
        <taxon>Strophariaceae</taxon>
        <taxon>Galerina</taxon>
    </lineage>
</organism>